<dbReference type="PANTHER" id="PTHR46452:SF1">
    <property type="entry name" value="TRANSCRIPTION INITIATION FACTOR TFIID SUBUNIT 3"/>
    <property type="match status" value="1"/>
</dbReference>
<keyword evidence="3" id="KW-0804">Transcription</keyword>
<dbReference type="AlphaFoldDB" id="A0A9P0FFF1"/>
<name>A0A9P0FFF1_BRAAE</name>
<keyword evidence="4" id="KW-0539">Nucleus</keyword>
<reference evidence="6" key="1">
    <citation type="submission" date="2021-12" db="EMBL/GenBank/DDBJ databases">
        <authorList>
            <person name="King R."/>
        </authorList>
    </citation>
    <scope>NUCLEOTIDE SEQUENCE</scope>
</reference>
<dbReference type="PANTHER" id="PTHR46452">
    <property type="entry name" value="TRANSCRIPTION INITIATION FACTOR TFIID SUBUNIT 3"/>
    <property type="match status" value="1"/>
</dbReference>
<dbReference type="EMBL" id="OV121134">
    <property type="protein sequence ID" value="CAH0553892.1"/>
    <property type="molecule type" value="Genomic_DNA"/>
</dbReference>
<evidence type="ECO:0000256" key="2">
    <source>
        <dbReference type="ARBA" id="ARBA00023015"/>
    </source>
</evidence>
<dbReference type="GO" id="GO:0046982">
    <property type="term" value="F:protein heterodimerization activity"/>
    <property type="evidence" value="ECO:0007669"/>
    <property type="project" value="InterPro"/>
</dbReference>
<sequence>MSAQYSQEELKIAIAKILLSSGWSSVQMAALEVTTDVVSRFLRELGRKTNGYANIVGQSEPNLDHLGVAFRDFNVTVRQLEDFVCNGKCPTPRHVPRYPVKKD</sequence>
<dbReference type="GO" id="GO:0002039">
    <property type="term" value="F:p53 binding"/>
    <property type="evidence" value="ECO:0007669"/>
    <property type="project" value="TreeGrafter"/>
</dbReference>
<evidence type="ECO:0000256" key="1">
    <source>
        <dbReference type="ARBA" id="ARBA00004123"/>
    </source>
</evidence>
<dbReference type="Gene3D" id="1.10.20.10">
    <property type="entry name" value="Histone, subunit A"/>
    <property type="match status" value="1"/>
</dbReference>
<protein>
    <recommendedName>
        <fullName evidence="5">Bromodomain associated domain-containing protein</fullName>
    </recommendedName>
</protein>
<proteinExistence type="predicted"/>
<evidence type="ECO:0000313" key="7">
    <source>
        <dbReference type="Proteomes" id="UP001154078"/>
    </source>
</evidence>
<accession>A0A9P0FFF1</accession>
<keyword evidence="2" id="KW-0805">Transcription regulation</keyword>
<evidence type="ECO:0000313" key="6">
    <source>
        <dbReference type="EMBL" id="CAH0553892.1"/>
    </source>
</evidence>
<dbReference type="OrthoDB" id="436852at2759"/>
<evidence type="ECO:0000259" key="5">
    <source>
        <dbReference type="SMART" id="SM00576"/>
    </source>
</evidence>
<dbReference type="InterPro" id="IPR006565">
    <property type="entry name" value="BTP"/>
</dbReference>
<evidence type="ECO:0000256" key="4">
    <source>
        <dbReference type="ARBA" id="ARBA00023242"/>
    </source>
</evidence>
<dbReference type="GO" id="GO:0005669">
    <property type="term" value="C:transcription factor TFIID complex"/>
    <property type="evidence" value="ECO:0007669"/>
    <property type="project" value="TreeGrafter"/>
</dbReference>
<dbReference type="Pfam" id="PF07524">
    <property type="entry name" value="Bromo_TP"/>
    <property type="match status" value="1"/>
</dbReference>
<feature type="domain" description="Bromodomain associated" evidence="5">
    <location>
        <begin position="3"/>
        <end position="79"/>
    </location>
</feature>
<keyword evidence="7" id="KW-1185">Reference proteome</keyword>
<gene>
    <name evidence="6" type="ORF">MELIAE_LOCUS5782</name>
</gene>
<dbReference type="GO" id="GO:0045944">
    <property type="term" value="P:positive regulation of transcription by RNA polymerase II"/>
    <property type="evidence" value="ECO:0007669"/>
    <property type="project" value="TreeGrafter"/>
</dbReference>
<dbReference type="Proteomes" id="UP001154078">
    <property type="component" value="Chromosome 3"/>
</dbReference>
<dbReference type="SMART" id="SM00576">
    <property type="entry name" value="BTP"/>
    <property type="match status" value="1"/>
</dbReference>
<dbReference type="InterPro" id="IPR009072">
    <property type="entry name" value="Histone-fold"/>
</dbReference>
<organism evidence="6 7">
    <name type="scientific">Brassicogethes aeneus</name>
    <name type="common">Rape pollen beetle</name>
    <name type="synonym">Meligethes aeneus</name>
    <dbReference type="NCBI Taxonomy" id="1431903"/>
    <lineage>
        <taxon>Eukaryota</taxon>
        <taxon>Metazoa</taxon>
        <taxon>Ecdysozoa</taxon>
        <taxon>Arthropoda</taxon>
        <taxon>Hexapoda</taxon>
        <taxon>Insecta</taxon>
        <taxon>Pterygota</taxon>
        <taxon>Neoptera</taxon>
        <taxon>Endopterygota</taxon>
        <taxon>Coleoptera</taxon>
        <taxon>Polyphaga</taxon>
        <taxon>Cucujiformia</taxon>
        <taxon>Nitidulidae</taxon>
        <taxon>Meligethinae</taxon>
        <taxon>Brassicogethes</taxon>
    </lineage>
</organism>
<comment type="subcellular location">
    <subcellularLocation>
        <location evidence="1">Nucleus</location>
    </subcellularLocation>
</comment>
<evidence type="ECO:0000256" key="3">
    <source>
        <dbReference type="ARBA" id="ARBA00023163"/>
    </source>
</evidence>